<protein>
    <submittedName>
        <fullName evidence="3">Uncharacterized protein</fullName>
    </submittedName>
</protein>
<feature type="region of interest" description="Disordered" evidence="2">
    <location>
        <begin position="1"/>
        <end position="26"/>
    </location>
</feature>
<feature type="compositionally biased region" description="Polar residues" evidence="2">
    <location>
        <begin position="7"/>
        <end position="21"/>
    </location>
</feature>
<dbReference type="AlphaFoldDB" id="K0SUQ9"/>
<evidence type="ECO:0000256" key="1">
    <source>
        <dbReference type="SAM" id="Coils"/>
    </source>
</evidence>
<dbReference type="Proteomes" id="UP000266841">
    <property type="component" value="Unassembled WGS sequence"/>
</dbReference>
<accession>K0SUQ9</accession>
<proteinExistence type="predicted"/>
<comment type="caution">
    <text evidence="3">The sequence shown here is derived from an EMBL/GenBank/DDBJ whole genome shotgun (WGS) entry which is preliminary data.</text>
</comment>
<organism evidence="3 4">
    <name type="scientific">Thalassiosira oceanica</name>
    <name type="common">Marine diatom</name>
    <dbReference type="NCBI Taxonomy" id="159749"/>
    <lineage>
        <taxon>Eukaryota</taxon>
        <taxon>Sar</taxon>
        <taxon>Stramenopiles</taxon>
        <taxon>Ochrophyta</taxon>
        <taxon>Bacillariophyta</taxon>
        <taxon>Coscinodiscophyceae</taxon>
        <taxon>Thalassiosirophycidae</taxon>
        <taxon>Thalassiosirales</taxon>
        <taxon>Thalassiosiraceae</taxon>
        <taxon>Thalassiosira</taxon>
    </lineage>
</organism>
<name>K0SUQ9_THAOC</name>
<dbReference type="EMBL" id="AGNL01010420">
    <property type="protein sequence ID" value="EJK69145.1"/>
    <property type="molecule type" value="Genomic_DNA"/>
</dbReference>
<feature type="compositionally biased region" description="Polar residues" evidence="2">
    <location>
        <begin position="45"/>
        <end position="57"/>
    </location>
</feature>
<evidence type="ECO:0000313" key="3">
    <source>
        <dbReference type="EMBL" id="EJK69145.1"/>
    </source>
</evidence>
<keyword evidence="1" id="KW-0175">Coiled coil</keyword>
<gene>
    <name evidence="3" type="ORF">THAOC_09632</name>
</gene>
<sequence>MVAIPSPSLNRQANKTHNMTLRSEAKHNKLIGDDAEDGLTTSPLSNTNYGKLGSNGTIPAPVGQSLSGGIDRTVSKDDDEGDESFDLNGKNSAARNLFPSQSLSKETHKDDEFGHKVAQGALNFLNSYASSTAAKLEDQAGQNLQLKTSLREANTNRLDLEAKLEQSQMNTATLEAQLKLLEDEVEGIKSERKQDKAQLAEAHNLIEALQNDVDGKTFTIQEYKHDISALDEDNATLKCKVDTLQGEKNRLLEEKNNLLEEKKRLSALEDINDQLNQDVRVRQDYIENLFRTRQP</sequence>
<reference evidence="3 4" key="1">
    <citation type="journal article" date="2012" name="Genome Biol.">
        <title>Genome and low-iron response of an oceanic diatom adapted to chronic iron limitation.</title>
        <authorList>
            <person name="Lommer M."/>
            <person name="Specht M."/>
            <person name="Roy A.S."/>
            <person name="Kraemer L."/>
            <person name="Andreson R."/>
            <person name="Gutowska M.A."/>
            <person name="Wolf J."/>
            <person name="Bergner S.V."/>
            <person name="Schilhabel M.B."/>
            <person name="Klostermeier U.C."/>
            <person name="Beiko R.G."/>
            <person name="Rosenstiel P."/>
            <person name="Hippler M."/>
            <person name="Laroche J."/>
        </authorList>
    </citation>
    <scope>NUCLEOTIDE SEQUENCE [LARGE SCALE GENOMIC DNA]</scope>
    <source>
        <strain evidence="3 4">CCMP1005</strain>
    </source>
</reference>
<keyword evidence="4" id="KW-1185">Reference proteome</keyword>
<evidence type="ECO:0000256" key="2">
    <source>
        <dbReference type="SAM" id="MobiDB-lite"/>
    </source>
</evidence>
<feature type="coiled-coil region" evidence="1">
    <location>
        <begin position="143"/>
        <end position="278"/>
    </location>
</feature>
<evidence type="ECO:0000313" key="4">
    <source>
        <dbReference type="Proteomes" id="UP000266841"/>
    </source>
</evidence>
<feature type="region of interest" description="Disordered" evidence="2">
    <location>
        <begin position="45"/>
        <end position="94"/>
    </location>
</feature>